<comment type="caution">
    <text evidence="2">The sequence shown here is derived from an EMBL/GenBank/DDBJ whole genome shotgun (WGS) entry which is preliminary data.</text>
</comment>
<evidence type="ECO:0000313" key="1">
    <source>
        <dbReference type="EMBL" id="OOO62547.1"/>
    </source>
</evidence>
<reference evidence="2 4" key="1">
    <citation type="submission" date="2016-12" db="EMBL/GenBank/DDBJ databases">
        <title>Clostridium tepidum sp. nov., a close relative of Clostridium sporogenes and Clostridium botulinum Group I.</title>
        <authorList>
            <person name="Dobritsa A.P."/>
            <person name="Kutumbaka K.K."/>
            <person name="Werner K."/>
            <person name="Wiedmann M."/>
            <person name="Asmus A."/>
            <person name="Samadpour M."/>
        </authorList>
    </citation>
    <scope>NUCLEOTIDE SEQUENCE [LARGE SCALE GENOMIC DNA]</scope>
    <source>
        <strain evidence="2 4">IEH 97212</strain>
    </source>
</reference>
<evidence type="ECO:0000313" key="3">
    <source>
        <dbReference type="Proteomes" id="UP000190206"/>
    </source>
</evidence>
<dbReference type="NCBIfam" id="TIGR04333">
    <property type="entry name" value="Clo7Bot_mod_Cys"/>
    <property type="match status" value="1"/>
</dbReference>
<dbReference type="RefSeq" id="WP_078024009.1">
    <property type="nucleotide sequence ID" value="NZ_JADPGM010000009.1"/>
</dbReference>
<evidence type="ECO:0008006" key="5">
    <source>
        <dbReference type="Google" id="ProtNLM"/>
    </source>
</evidence>
<reference evidence="1 3" key="2">
    <citation type="submission" date="2016-12" db="EMBL/GenBank/DDBJ databases">
        <title>Clostridium tepidum sp. nov., a close relative of Clostridium sporogenes and Clostridium botulinum Group I.</title>
        <authorList>
            <person name="Dobritsa A.P."/>
            <person name="Kutumbaka K."/>
            <person name="Werner K."/>
            <person name="Samadpour M."/>
        </authorList>
    </citation>
    <scope>NUCLEOTIDE SEQUENCE [LARGE SCALE GENOMIC DNA]</scope>
    <source>
        <strain evidence="1 3">PE</strain>
    </source>
</reference>
<dbReference type="OrthoDB" id="1912652at2"/>
<evidence type="ECO:0000313" key="2">
    <source>
        <dbReference type="EMBL" id="OOO69825.1"/>
    </source>
</evidence>
<dbReference type="EMBL" id="MRAD01000005">
    <property type="protein sequence ID" value="OOO62547.1"/>
    <property type="molecule type" value="Genomic_DNA"/>
</dbReference>
<dbReference type="EMBL" id="MRAE01000001">
    <property type="protein sequence ID" value="OOO69825.1"/>
    <property type="molecule type" value="Genomic_DNA"/>
</dbReference>
<protein>
    <recommendedName>
        <fullName evidence="5">Clo7bot family Cys-rich peptide</fullName>
    </recommendedName>
</protein>
<gene>
    <name evidence="1" type="ORF">BS637_06840</name>
    <name evidence="2" type="ORF">BS638_00085</name>
</gene>
<sequence length="35" mass="4028">MKFIIKPKSFREGLCHCDHCDYCSLKCASRCGIYA</sequence>
<keyword evidence="3" id="KW-1185">Reference proteome</keyword>
<dbReference type="Proteomes" id="UP000190256">
    <property type="component" value="Unassembled WGS sequence"/>
</dbReference>
<dbReference type="Proteomes" id="UP000190206">
    <property type="component" value="Unassembled WGS sequence"/>
</dbReference>
<proteinExistence type="predicted"/>
<organism evidence="2 4">
    <name type="scientific">Clostridium tepidum</name>
    <dbReference type="NCBI Taxonomy" id="1962263"/>
    <lineage>
        <taxon>Bacteria</taxon>
        <taxon>Bacillati</taxon>
        <taxon>Bacillota</taxon>
        <taxon>Clostridia</taxon>
        <taxon>Eubacteriales</taxon>
        <taxon>Clostridiaceae</taxon>
        <taxon>Clostridium</taxon>
    </lineage>
</organism>
<accession>A0A1S9IHZ7</accession>
<name>A0A1S9IHZ7_9CLOT</name>
<dbReference type="STRING" id="1962263.BS637_06840"/>
<evidence type="ECO:0000313" key="4">
    <source>
        <dbReference type="Proteomes" id="UP000190256"/>
    </source>
</evidence>
<dbReference type="AlphaFoldDB" id="A0A1S9IHZ7"/>
<dbReference type="InterPro" id="IPR027601">
    <property type="entry name" value="Clo7Bot_mod_Cys"/>
</dbReference>